<dbReference type="GO" id="GO:0019867">
    <property type="term" value="C:outer membrane"/>
    <property type="evidence" value="ECO:0007669"/>
    <property type="project" value="InterPro"/>
</dbReference>
<dbReference type="Proteomes" id="UP001221302">
    <property type="component" value="Unassembled WGS sequence"/>
</dbReference>
<gene>
    <name evidence="1" type="ORF">P0M35_03120</name>
</gene>
<sequence>MELNNFIKKIFAIILVSLLLSCSYSFTGSSVPPHIKTVYVSVFQDRTNSGEFNLGDRVTKQLIQKFLDDNSLTVSSLNNANAVISGTITTLTDSPSAISAKEQVSSRRITMAIQVVYKDVVKKQTVFDKSFSDFTEYIVSGDINSARKKAIDDTINKITENILLGVVSNW</sequence>
<dbReference type="GO" id="GO:0043165">
    <property type="term" value="P:Gram-negative-bacterium-type cell outer membrane assembly"/>
    <property type="evidence" value="ECO:0007669"/>
    <property type="project" value="InterPro"/>
</dbReference>
<evidence type="ECO:0000313" key="1">
    <source>
        <dbReference type="EMBL" id="MDF1611126.1"/>
    </source>
</evidence>
<proteinExistence type="predicted"/>
<evidence type="ECO:0000313" key="2">
    <source>
        <dbReference type="Proteomes" id="UP001221302"/>
    </source>
</evidence>
<dbReference type="RefSeq" id="WP_321534893.1">
    <property type="nucleotide sequence ID" value="NZ_JARGDL010000003.1"/>
</dbReference>
<dbReference type="Pfam" id="PF04390">
    <property type="entry name" value="LptE"/>
    <property type="match status" value="1"/>
</dbReference>
<keyword evidence="2" id="KW-1185">Reference proteome</keyword>
<accession>A0AAE3NUG1</accession>
<dbReference type="InterPro" id="IPR007485">
    <property type="entry name" value="LPS_assembly_LptE"/>
</dbReference>
<comment type="caution">
    <text evidence="1">The sequence shown here is derived from an EMBL/GenBank/DDBJ whole genome shotgun (WGS) entry which is preliminary data.</text>
</comment>
<organism evidence="1 2">
    <name type="scientific">Stygiobacter electus</name>
    <dbReference type="NCBI Taxonomy" id="3032292"/>
    <lineage>
        <taxon>Bacteria</taxon>
        <taxon>Pseudomonadati</taxon>
        <taxon>Ignavibacteriota</taxon>
        <taxon>Ignavibacteria</taxon>
        <taxon>Ignavibacteriales</taxon>
        <taxon>Melioribacteraceae</taxon>
        <taxon>Stygiobacter</taxon>
    </lineage>
</organism>
<name>A0AAE3NUG1_9BACT</name>
<dbReference type="EMBL" id="JARGDL010000003">
    <property type="protein sequence ID" value="MDF1611126.1"/>
    <property type="molecule type" value="Genomic_DNA"/>
</dbReference>
<protein>
    <submittedName>
        <fullName evidence="1">LptE family protein</fullName>
    </submittedName>
</protein>
<reference evidence="1" key="1">
    <citation type="submission" date="2023-03" db="EMBL/GenBank/DDBJ databases">
        <title>Stygiobacter electus gen. nov., sp. nov., facultatively anaerobic thermotolerant bacterium of the class Ignavibacteria from a well of Yessentuki mineral water deposit.</title>
        <authorList>
            <person name="Podosokorskaya O.A."/>
            <person name="Elcheninov A.G."/>
            <person name="Petrova N.F."/>
            <person name="Zavarzina D.G."/>
            <person name="Kublanov I.V."/>
            <person name="Merkel A.Y."/>
        </authorList>
    </citation>
    <scope>NUCLEOTIDE SEQUENCE</scope>
    <source>
        <strain evidence="1">09-Me</strain>
    </source>
</reference>
<dbReference type="AlphaFoldDB" id="A0AAE3NUG1"/>